<dbReference type="InterPro" id="IPR013611">
    <property type="entry name" value="Transp-assoc_OB_typ2"/>
</dbReference>
<dbReference type="Pfam" id="PF00005">
    <property type="entry name" value="ABC_tran"/>
    <property type="match status" value="1"/>
</dbReference>
<dbReference type="RefSeq" id="WP_217965939.1">
    <property type="nucleotide sequence ID" value="NZ_JAHTBN010000009.1"/>
</dbReference>
<dbReference type="InterPro" id="IPR017871">
    <property type="entry name" value="ABC_transporter-like_CS"/>
</dbReference>
<keyword evidence="7" id="KW-1185">Reference proteome</keyword>
<reference evidence="7" key="1">
    <citation type="journal article" date="2019" name="Int. J. Syst. Evol. Microbiol.">
        <title>The Global Catalogue of Microorganisms (GCM) 10K type strain sequencing project: providing services to taxonomists for standard genome sequencing and annotation.</title>
        <authorList>
            <consortium name="The Broad Institute Genomics Platform"/>
            <consortium name="The Broad Institute Genome Sequencing Center for Infectious Disease"/>
            <person name="Wu L."/>
            <person name="Ma J."/>
        </authorList>
    </citation>
    <scope>NUCLEOTIDE SEQUENCE [LARGE SCALE GENOMIC DNA]</scope>
    <source>
        <strain evidence="7">LMG 24813</strain>
    </source>
</reference>
<name>A0ABV8NZV7_9BURK</name>
<dbReference type="InterPro" id="IPR050093">
    <property type="entry name" value="ABC_SmlMolc_Importer"/>
</dbReference>
<dbReference type="PANTHER" id="PTHR42781:SF4">
    <property type="entry name" value="SPERMIDINE_PUTRESCINE IMPORT ATP-BINDING PROTEIN POTA"/>
    <property type="match status" value="1"/>
</dbReference>
<dbReference type="PROSITE" id="PS50893">
    <property type="entry name" value="ABC_TRANSPORTER_2"/>
    <property type="match status" value="1"/>
</dbReference>
<dbReference type="EMBL" id="JBHSBV010000005">
    <property type="protein sequence ID" value="MFC4202474.1"/>
    <property type="molecule type" value="Genomic_DNA"/>
</dbReference>
<evidence type="ECO:0000256" key="4">
    <source>
        <dbReference type="ARBA" id="ARBA00022840"/>
    </source>
</evidence>
<dbReference type="SMART" id="SM00382">
    <property type="entry name" value="AAA"/>
    <property type="match status" value="1"/>
</dbReference>
<keyword evidence="1" id="KW-0813">Transport</keyword>
<dbReference type="Proteomes" id="UP001595848">
    <property type="component" value="Unassembled WGS sequence"/>
</dbReference>
<evidence type="ECO:0000256" key="2">
    <source>
        <dbReference type="ARBA" id="ARBA00022475"/>
    </source>
</evidence>
<dbReference type="GO" id="GO:0005524">
    <property type="term" value="F:ATP binding"/>
    <property type="evidence" value="ECO:0007669"/>
    <property type="project" value="UniProtKB-KW"/>
</dbReference>
<proteinExistence type="predicted"/>
<keyword evidence="4 6" id="KW-0067">ATP-binding</keyword>
<organism evidence="6 7">
    <name type="scientific">Candidimonas humi</name>
    <dbReference type="NCBI Taxonomy" id="683355"/>
    <lineage>
        <taxon>Bacteria</taxon>
        <taxon>Pseudomonadati</taxon>
        <taxon>Pseudomonadota</taxon>
        <taxon>Betaproteobacteria</taxon>
        <taxon>Burkholderiales</taxon>
        <taxon>Alcaligenaceae</taxon>
        <taxon>Candidimonas</taxon>
    </lineage>
</organism>
<dbReference type="PANTHER" id="PTHR42781">
    <property type="entry name" value="SPERMIDINE/PUTRESCINE IMPORT ATP-BINDING PROTEIN POTA"/>
    <property type="match status" value="1"/>
</dbReference>
<protein>
    <submittedName>
        <fullName evidence="6">ABC transporter ATP-binding protein</fullName>
    </submittedName>
</protein>
<feature type="domain" description="ABC transporter" evidence="5">
    <location>
        <begin position="4"/>
        <end position="240"/>
    </location>
</feature>
<evidence type="ECO:0000259" key="5">
    <source>
        <dbReference type="PROSITE" id="PS50893"/>
    </source>
</evidence>
<dbReference type="InterPro" id="IPR003439">
    <property type="entry name" value="ABC_transporter-like_ATP-bd"/>
</dbReference>
<keyword evidence="2" id="KW-1003">Cell membrane</keyword>
<evidence type="ECO:0000313" key="6">
    <source>
        <dbReference type="EMBL" id="MFC4202474.1"/>
    </source>
</evidence>
<evidence type="ECO:0000256" key="3">
    <source>
        <dbReference type="ARBA" id="ARBA00022741"/>
    </source>
</evidence>
<evidence type="ECO:0000313" key="7">
    <source>
        <dbReference type="Proteomes" id="UP001595848"/>
    </source>
</evidence>
<sequence>MNELVIDGVSKTFGKYSALRDISFTVAEGEFFTLLGPSGCGKTTMLSCIAGLEKPDRGIIRVGDMVYCDGATGRFLQPEERNLGMVFQSYALWPHMSVAENIALPLQLRKVAKAKQSDLIDSVLEQVGLLEQRERYPHQLSGGQQQRVALARALVYSPSLLLLDEPLSNLDAKLRDSARLWLKKLQKEVGVTTIYVTHDQAEALSLSDRIAVMSTGNMLQVDTPKRIYEHPVSERVADFIGHCNFFSARVVDKRPDQSVLQVGEHMRFGVSSDKDIPAGEEVRIGIRAEKLEIHPRDGSGPQAGAVTNRIPARLDEIAYVGDHYEYRVDVYGQKILVESAQEFRAGEVTIVIPENDVYVLRADKNSP</sequence>
<keyword evidence="3" id="KW-0547">Nucleotide-binding</keyword>
<dbReference type="InterPro" id="IPR003593">
    <property type="entry name" value="AAA+_ATPase"/>
</dbReference>
<dbReference type="Pfam" id="PF08402">
    <property type="entry name" value="TOBE_2"/>
    <property type="match status" value="1"/>
</dbReference>
<comment type="caution">
    <text evidence="6">The sequence shown here is derived from an EMBL/GenBank/DDBJ whole genome shotgun (WGS) entry which is preliminary data.</text>
</comment>
<accession>A0ABV8NZV7</accession>
<evidence type="ECO:0000256" key="1">
    <source>
        <dbReference type="ARBA" id="ARBA00022448"/>
    </source>
</evidence>
<keyword evidence="2" id="KW-0472">Membrane</keyword>
<dbReference type="PROSITE" id="PS00211">
    <property type="entry name" value="ABC_TRANSPORTER_1"/>
    <property type="match status" value="1"/>
</dbReference>
<gene>
    <name evidence="6" type="ORF">ACFOY1_16075</name>
</gene>